<dbReference type="Proteomes" id="UP001370490">
    <property type="component" value="Unassembled WGS sequence"/>
</dbReference>
<dbReference type="GO" id="GO:0005737">
    <property type="term" value="C:cytoplasm"/>
    <property type="evidence" value="ECO:0007669"/>
    <property type="project" value="UniProtKB-SubCell"/>
</dbReference>
<evidence type="ECO:0000256" key="7">
    <source>
        <dbReference type="ARBA" id="ARBA00022884"/>
    </source>
</evidence>
<keyword evidence="7" id="KW-0694">RNA-binding</keyword>
<comment type="caution">
    <text evidence="13">The sequence shown here is derived from an EMBL/GenBank/DDBJ whole genome shotgun (WGS) entry which is preliminary data.</text>
</comment>
<dbReference type="PANTHER" id="PTHR13135">
    <property type="entry name" value="CYTOSOLIC RESINIFERATOXIN BINDING PROTEIN RBP-26"/>
    <property type="match status" value="1"/>
</dbReference>
<dbReference type="GO" id="GO:0003723">
    <property type="term" value="F:RNA binding"/>
    <property type="evidence" value="ECO:0007669"/>
    <property type="project" value="UniProtKB-KW"/>
</dbReference>
<evidence type="ECO:0000256" key="2">
    <source>
        <dbReference type="ARBA" id="ARBA00004496"/>
    </source>
</evidence>
<feature type="compositionally biased region" description="Basic and acidic residues" evidence="11">
    <location>
        <begin position="250"/>
        <end position="262"/>
    </location>
</feature>
<protein>
    <recommendedName>
        <fullName evidence="4">Phosphorylated adapter RNA export protein</fullName>
    </recommendedName>
    <alternativeName>
        <fullName evidence="10">RNA U small nuclear RNA export adapter protein</fullName>
    </alternativeName>
</protein>
<keyword evidence="6" id="KW-0963">Cytoplasm</keyword>
<dbReference type="InterPro" id="IPR039047">
    <property type="entry name" value="PHAX"/>
</dbReference>
<evidence type="ECO:0000313" key="13">
    <source>
        <dbReference type="EMBL" id="KAK6912781.1"/>
    </source>
</evidence>
<dbReference type="InterPro" id="IPR038092">
    <property type="entry name" value="PHAX_RNA-binding_sf"/>
</dbReference>
<dbReference type="EMBL" id="JBAMMX010000027">
    <property type="protein sequence ID" value="KAK6912781.1"/>
    <property type="molecule type" value="Genomic_DNA"/>
</dbReference>
<keyword evidence="14" id="KW-1185">Reference proteome</keyword>
<dbReference type="GO" id="GO:0006408">
    <property type="term" value="P:snRNA export from nucleus"/>
    <property type="evidence" value="ECO:0007669"/>
    <property type="project" value="InterPro"/>
</dbReference>
<reference evidence="13 14" key="1">
    <citation type="submission" date="2023-12" db="EMBL/GenBank/DDBJ databases">
        <title>A high-quality genome assembly for Dillenia turbinata (Dilleniales).</title>
        <authorList>
            <person name="Chanderbali A."/>
        </authorList>
    </citation>
    <scope>NUCLEOTIDE SEQUENCE [LARGE SCALE GENOMIC DNA]</scope>
    <source>
        <strain evidence="13">LSX21</strain>
        <tissue evidence="13">Leaf</tissue>
    </source>
</reference>
<accession>A0AAN8YTU7</accession>
<evidence type="ECO:0000256" key="8">
    <source>
        <dbReference type="ARBA" id="ARBA00022927"/>
    </source>
</evidence>
<evidence type="ECO:0000313" key="14">
    <source>
        <dbReference type="Proteomes" id="UP001370490"/>
    </source>
</evidence>
<comment type="similarity">
    <text evidence="3">Belongs to the PHAX family.</text>
</comment>
<evidence type="ECO:0000256" key="5">
    <source>
        <dbReference type="ARBA" id="ARBA00022448"/>
    </source>
</evidence>
<evidence type="ECO:0000259" key="12">
    <source>
        <dbReference type="Pfam" id="PF10258"/>
    </source>
</evidence>
<dbReference type="GO" id="GO:0015031">
    <property type="term" value="P:protein transport"/>
    <property type="evidence" value="ECO:0007669"/>
    <property type="project" value="UniProtKB-KW"/>
</dbReference>
<evidence type="ECO:0000256" key="4">
    <source>
        <dbReference type="ARBA" id="ARBA00016856"/>
    </source>
</evidence>
<keyword evidence="9" id="KW-0539">Nucleus</keyword>
<keyword evidence="5" id="KW-0813">Transport</keyword>
<evidence type="ECO:0000256" key="3">
    <source>
        <dbReference type="ARBA" id="ARBA00006094"/>
    </source>
</evidence>
<organism evidence="13 14">
    <name type="scientific">Dillenia turbinata</name>
    <dbReference type="NCBI Taxonomy" id="194707"/>
    <lineage>
        <taxon>Eukaryota</taxon>
        <taxon>Viridiplantae</taxon>
        <taxon>Streptophyta</taxon>
        <taxon>Embryophyta</taxon>
        <taxon>Tracheophyta</taxon>
        <taxon>Spermatophyta</taxon>
        <taxon>Magnoliopsida</taxon>
        <taxon>eudicotyledons</taxon>
        <taxon>Gunneridae</taxon>
        <taxon>Pentapetalae</taxon>
        <taxon>Dilleniales</taxon>
        <taxon>Dilleniaceae</taxon>
        <taxon>Dillenia</taxon>
    </lineage>
</organism>
<evidence type="ECO:0000256" key="9">
    <source>
        <dbReference type="ARBA" id="ARBA00023242"/>
    </source>
</evidence>
<feature type="region of interest" description="Disordered" evidence="11">
    <location>
        <begin position="209"/>
        <end position="262"/>
    </location>
</feature>
<feature type="compositionally biased region" description="Low complexity" evidence="11">
    <location>
        <begin position="74"/>
        <end position="84"/>
    </location>
</feature>
<feature type="region of interest" description="Disordered" evidence="11">
    <location>
        <begin position="72"/>
        <end position="115"/>
    </location>
</feature>
<evidence type="ECO:0000256" key="6">
    <source>
        <dbReference type="ARBA" id="ARBA00022490"/>
    </source>
</evidence>
<comment type="subcellular location">
    <subcellularLocation>
        <location evidence="2">Cytoplasm</location>
    </subcellularLocation>
    <subcellularLocation>
        <location evidence="1">Nucleus</location>
    </subcellularLocation>
</comment>
<sequence length="284" mass="32082">MSNILMRYRVLGSFLNLAPSQLILVVRSECSFIGFMEREDSILDALYEEDNLEDLQDVEMLDVEEGELLEEKGQIQSGQSSSSGNADVVVQDTCSRNRKRRSNKKKNKKKKSSSVPNVTDINRFVIDTCKRLKERKSYLIWSAVGCLGVSAMSDLVKEVDAIQACGGQLTADGKRFRTGGGVLWNILKTREPDAYKEIMKRGKEFEKGFRQQNFRQPPQPKKQDPAATDQIDVSVSDSSEALTQAQSQPEEPHTEKKPVSILDRIRVPITYDDFVAEEPKDEEK</sequence>
<gene>
    <name evidence="13" type="ORF">RJ641_022382</name>
</gene>
<dbReference type="InterPro" id="IPR019385">
    <property type="entry name" value="PHAX_RNA-binding_domain"/>
</dbReference>
<name>A0AAN8YTU7_9MAGN</name>
<dbReference type="PANTHER" id="PTHR13135:SF0">
    <property type="entry name" value="PHOSPHORYLATED ADAPTER RNA EXPORT PROTEIN"/>
    <property type="match status" value="1"/>
</dbReference>
<dbReference type="Pfam" id="PF10258">
    <property type="entry name" value="PHAX_RNA-bd"/>
    <property type="match status" value="1"/>
</dbReference>
<feature type="compositionally biased region" description="Basic residues" evidence="11">
    <location>
        <begin position="96"/>
        <end position="112"/>
    </location>
</feature>
<dbReference type="Gene3D" id="1.10.10.1440">
    <property type="entry name" value="PHAX RNA-binding domain"/>
    <property type="match status" value="1"/>
</dbReference>
<proteinExistence type="inferred from homology"/>
<evidence type="ECO:0000256" key="1">
    <source>
        <dbReference type="ARBA" id="ARBA00004123"/>
    </source>
</evidence>
<dbReference type="AlphaFoldDB" id="A0AAN8YTU7"/>
<evidence type="ECO:0000256" key="10">
    <source>
        <dbReference type="ARBA" id="ARBA00030834"/>
    </source>
</evidence>
<keyword evidence="8" id="KW-0653">Protein transport</keyword>
<dbReference type="GO" id="GO:0005634">
    <property type="term" value="C:nucleus"/>
    <property type="evidence" value="ECO:0007669"/>
    <property type="project" value="UniProtKB-SubCell"/>
</dbReference>
<feature type="compositionally biased region" description="Polar residues" evidence="11">
    <location>
        <begin position="231"/>
        <end position="249"/>
    </location>
</feature>
<evidence type="ECO:0000256" key="11">
    <source>
        <dbReference type="SAM" id="MobiDB-lite"/>
    </source>
</evidence>
<feature type="domain" description="Phosphorylated adapter RNA export protein RNA-binding" evidence="12">
    <location>
        <begin position="125"/>
        <end position="204"/>
    </location>
</feature>